<sequence length="146" mass="15950">MHNLTLPTARRNSASNITESDMAAYCTKWLAPSSAVLSVFGEIDAANCREFADYVFLHLPHVRELVLDLTGVEFFGTAAFSAVHTLGVRAAGEGIDWTVVPSHAVTRLLRICDPENALPMEESVATALLRLRRDPSDLVEVVAKSR</sequence>
<proteinExistence type="predicted"/>
<dbReference type="InterPro" id="IPR002645">
    <property type="entry name" value="STAS_dom"/>
</dbReference>
<dbReference type="PROSITE" id="PS50801">
    <property type="entry name" value="STAS"/>
    <property type="match status" value="1"/>
</dbReference>
<dbReference type="SUPFAM" id="SSF52091">
    <property type="entry name" value="SpoIIaa-like"/>
    <property type="match status" value="1"/>
</dbReference>
<dbReference type="EMBL" id="FMUB01000003">
    <property type="protein sequence ID" value="SCX13198.1"/>
    <property type="molecule type" value="Genomic_DNA"/>
</dbReference>
<protein>
    <submittedName>
        <fullName evidence="2">Anti-anti-sigma factor</fullName>
    </submittedName>
</protein>
<evidence type="ECO:0000313" key="2">
    <source>
        <dbReference type="EMBL" id="SCX13198.1"/>
    </source>
</evidence>
<dbReference type="RefSeq" id="WP_235632779.1">
    <property type="nucleotide sequence ID" value="NZ_CP059894.1"/>
</dbReference>
<dbReference type="Gene3D" id="3.30.750.24">
    <property type="entry name" value="STAS domain"/>
    <property type="match status" value="1"/>
</dbReference>
<feature type="domain" description="STAS" evidence="1">
    <location>
        <begin position="32"/>
        <end position="83"/>
    </location>
</feature>
<gene>
    <name evidence="2" type="ORF">SAMN02799620_01870</name>
</gene>
<dbReference type="Proteomes" id="UP000199707">
    <property type="component" value="Unassembled WGS sequence"/>
</dbReference>
<accession>A0A1G4VY22</accession>
<dbReference type="STRING" id="1502745.SAMN02799620_01870"/>
<evidence type="ECO:0000259" key="1">
    <source>
        <dbReference type="PROSITE" id="PS50801"/>
    </source>
</evidence>
<dbReference type="CDD" id="cd07043">
    <property type="entry name" value="STAS_anti-anti-sigma_factors"/>
    <property type="match status" value="1"/>
</dbReference>
<reference evidence="3" key="1">
    <citation type="submission" date="2016-10" db="EMBL/GenBank/DDBJ databases">
        <authorList>
            <person name="Varghese N."/>
            <person name="Submissions S."/>
        </authorList>
    </citation>
    <scope>NUCLEOTIDE SEQUENCE [LARGE SCALE GENOMIC DNA]</scope>
    <source>
        <strain evidence="3">UNC267MFSha1.1M11</strain>
    </source>
</reference>
<dbReference type="AlphaFoldDB" id="A0A1G4VY22"/>
<name>A0A1G4VY22_9MYCO</name>
<dbReference type="InterPro" id="IPR036513">
    <property type="entry name" value="STAS_dom_sf"/>
</dbReference>
<evidence type="ECO:0000313" key="3">
    <source>
        <dbReference type="Proteomes" id="UP000199707"/>
    </source>
</evidence>
<dbReference type="Pfam" id="PF01740">
    <property type="entry name" value="STAS"/>
    <property type="match status" value="1"/>
</dbReference>
<organism evidence="2 3">
    <name type="scientific">Mycolicibacterium fluoranthenivorans</name>
    <dbReference type="NCBI Taxonomy" id="258505"/>
    <lineage>
        <taxon>Bacteria</taxon>
        <taxon>Bacillati</taxon>
        <taxon>Actinomycetota</taxon>
        <taxon>Actinomycetes</taxon>
        <taxon>Mycobacteriales</taxon>
        <taxon>Mycobacteriaceae</taxon>
        <taxon>Mycolicibacterium</taxon>
    </lineage>
</organism>